<keyword evidence="3" id="KW-0238">DNA-binding</keyword>
<proteinExistence type="predicted"/>
<gene>
    <name evidence="4" type="ORF">BY453_1573</name>
    <name evidence="5" type="ORF">C7954_11562</name>
    <name evidence="2" type="ORF">C8C78_14415</name>
    <name evidence="3" type="ORF">SAMN04488597_10977</name>
</gene>
<dbReference type="RefSeq" id="WP_073161057.1">
    <property type="nucleotide sequence ID" value="NZ_FMYT01000009.1"/>
</dbReference>
<dbReference type="Proteomes" id="UP000247389">
    <property type="component" value="Unassembled WGS sequence"/>
</dbReference>
<dbReference type="AlphaFoldDB" id="A0A1G6MV72"/>
<accession>A0A1G6MV72</accession>
<reference evidence="4 8" key="2">
    <citation type="submission" date="2019-03" db="EMBL/GenBank/DDBJ databases">
        <title>Deep subsurface shale carbon reservoir microbial communities from Ohio and West Virginia, USA.</title>
        <authorList>
            <person name="Wrighton K."/>
        </authorList>
    </citation>
    <scope>NUCLEOTIDE SEQUENCE [LARGE SCALE GENOMIC DNA]</scope>
    <source>
        <strain evidence="4 8">UTICA-S4D12</strain>
    </source>
</reference>
<feature type="coiled-coil region" evidence="1">
    <location>
        <begin position="84"/>
        <end position="146"/>
    </location>
</feature>
<protein>
    <submittedName>
        <fullName evidence="2 3">Winged helix-turn-helix DNA-binding</fullName>
    </submittedName>
</protein>
<evidence type="ECO:0000313" key="6">
    <source>
        <dbReference type="Proteomes" id="UP000247389"/>
    </source>
</evidence>
<dbReference type="EMBL" id="QICM01000044">
    <property type="protein sequence ID" value="PXV61271.1"/>
    <property type="molecule type" value="Genomic_DNA"/>
</dbReference>
<dbReference type="Proteomes" id="UP000324896">
    <property type="component" value="Unassembled WGS sequence"/>
</dbReference>
<sequence length="169" mass="19495">MEQKITDILNILNSKDSPSQREIAKEAGISLGLVNTLLKKCAKKGLIKIERLNSRNIKYILTPAGIKEKTKKTIRYVKKSYQAIKEIEAEVLKLAARAEKEDKDLYLYSDEEEDEILDLVSLVLRENNLEFEIFTAEEELANINKEESLLLHWDPDLKVEHLEPVNIFI</sequence>
<evidence type="ECO:0000313" key="9">
    <source>
        <dbReference type="Proteomes" id="UP000324896"/>
    </source>
</evidence>
<dbReference type="GO" id="GO:0003677">
    <property type="term" value="F:DNA binding"/>
    <property type="evidence" value="ECO:0007669"/>
    <property type="project" value="UniProtKB-KW"/>
</dbReference>
<reference evidence="3 9" key="1">
    <citation type="submission" date="2016-10" db="EMBL/GenBank/DDBJ databases">
        <authorList>
            <person name="Varghese N."/>
            <person name="Submissions S."/>
        </authorList>
    </citation>
    <scope>NUCLEOTIDE SEQUENCE [LARGE SCALE GENOMIC DNA]</scope>
    <source>
        <strain evidence="3 9">WG10</strain>
    </source>
</reference>
<evidence type="ECO:0000313" key="2">
    <source>
        <dbReference type="EMBL" id="PXV61271.1"/>
    </source>
</evidence>
<dbReference type="STRING" id="54121.SAMN04515653_14316"/>
<evidence type="ECO:0000313" key="5">
    <source>
        <dbReference type="EMBL" id="TDX43681.1"/>
    </source>
</evidence>
<name>A0A1G6MV72_9FIRM</name>
<evidence type="ECO:0000313" key="8">
    <source>
        <dbReference type="Proteomes" id="UP000295758"/>
    </source>
</evidence>
<dbReference type="SUPFAM" id="SSF46785">
    <property type="entry name" value="Winged helix' DNA-binding domain"/>
    <property type="match status" value="1"/>
</dbReference>
<dbReference type="Gene3D" id="1.10.10.10">
    <property type="entry name" value="Winged helix-like DNA-binding domain superfamily/Winged helix DNA-binding domain"/>
    <property type="match status" value="1"/>
</dbReference>
<dbReference type="Proteomes" id="UP000295758">
    <property type="component" value="Unassembled WGS sequence"/>
</dbReference>
<dbReference type="InterPro" id="IPR036388">
    <property type="entry name" value="WH-like_DNA-bd_sf"/>
</dbReference>
<reference evidence="5 7" key="3">
    <citation type="submission" date="2019-03" db="EMBL/GenBank/DDBJ databases">
        <title>Subsurface microbial communities from deep shales in Ohio and West Virginia, USA.</title>
        <authorList>
            <person name="Wrighton K."/>
        </authorList>
    </citation>
    <scope>NUCLEOTIDE SEQUENCE [LARGE SCALE GENOMIC DNA]</scope>
    <source>
        <strain evidence="5 7">DSMZ 11287</strain>
        <strain evidence="2 6">MSL28</strain>
    </source>
</reference>
<evidence type="ECO:0000313" key="7">
    <source>
        <dbReference type="Proteomes" id="UP000295472"/>
    </source>
</evidence>
<dbReference type="Pfam" id="PF13412">
    <property type="entry name" value="HTH_24"/>
    <property type="match status" value="1"/>
</dbReference>
<dbReference type="InterPro" id="IPR036390">
    <property type="entry name" value="WH_DNA-bd_sf"/>
</dbReference>
<keyword evidence="1" id="KW-0175">Coiled coil</keyword>
<dbReference type="EMBL" id="FMYT01000009">
    <property type="protein sequence ID" value="SDC59107.1"/>
    <property type="molecule type" value="Genomic_DNA"/>
</dbReference>
<dbReference type="EMBL" id="SOAA01000057">
    <property type="protein sequence ID" value="TDS25399.1"/>
    <property type="molecule type" value="Genomic_DNA"/>
</dbReference>
<dbReference type="OrthoDB" id="2082425at2"/>
<evidence type="ECO:0000313" key="3">
    <source>
        <dbReference type="EMBL" id="SDC59107.1"/>
    </source>
</evidence>
<dbReference type="Proteomes" id="UP000295472">
    <property type="component" value="Unassembled WGS sequence"/>
</dbReference>
<evidence type="ECO:0000313" key="4">
    <source>
        <dbReference type="EMBL" id="TDS25399.1"/>
    </source>
</evidence>
<organism evidence="3 9">
    <name type="scientific">Halanaerobium congolense</name>
    <dbReference type="NCBI Taxonomy" id="54121"/>
    <lineage>
        <taxon>Bacteria</taxon>
        <taxon>Bacillati</taxon>
        <taxon>Bacillota</taxon>
        <taxon>Clostridia</taxon>
        <taxon>Halanaerobiales</taxon>
        <taxon>Halanaerobiaceae</taxon>
        <taxon>Halanaerobium</taxon>
    </lineage>
</organism>
<dbReference type="EMBL" id="SOEF01000015">
    <property type="protein sequence ID" value="TDX43681.1"/>
    <property type="molecule type" value="Genomic_DNA"/>
</dbReference>
<evidence type="ECO:0000256" key="1">
    <source>
        <dbReference type="SAM" id="Coils"/>
    </source>
</evidence>